<proteinExistence type="predicted"/>
<protein>
    <submittedName>
        <fullName evidence="2">Uncharacterized protein</fullName>
    </submittedName>
</protein>
<gene>
    <name evidence="2" type="ORF">PTTW11_01979</name>
</gene>
<sequence>MPNLTSESNVSNLPSAPTLSPDVVIPSPETYPDEDEDADADEDNSRDPEPLWECSIRPVIYKYKHAPLLPTHQMVARTLLSTLIQGIMNSSAKMNVLRQLFASSEVRKAFFTQLKAPTEKIRLSDCEDLIDFEIHMCGPNYGLAVPSIIASCPRNILVLLRTEMEADHMKSQYAEGFTYGEAFTIYYCATRSASHDMVGREANANVSFHRNESYLSICGSRIILKQQDHSQQDHTQPSGVATVACIIQIDNDFYALGPAHPFYREDKPRSQELLKFLYHEDAEYEVTFESEDEESDSKEDSLNIGKDVMESSRGSMAPLSKASSSQPVDSISDLEDLAVVFPGPGDLPEDPRDLDWSVIRLANPMNWLLNSFPPDLGYFIPSYRNDIRVSSRSFMKEYYIGQRVYILTSHGSVEGRILSGFANIPAPSGRGSCTVSIISMKDPSCIVKGDSGSLVIDAELPKAYGYVVASNRQGDAYFVEIVDTLDQIKVFFSANKVKLASIMDIWKRLYEYRQNPSGRSKADEEMIRMHEREIREEIMTRTISE</sequence>
<feature type="compositionally biased region" description="Acidic residues" evidence="1">
    <location>
        <begin position="31"/>
        <end position="42"/>
    </location>
</feature>
<dbReference type="Proteomes" id="UP000472372">
    <property type="component" value="Chromosome 2"/>
</dbReference>
<reference evidence="2" key="1">
    <citation type="submission" date="2021-02" db="EMBL/GenBank/DDBJ databases">
        <authorList>
            <person name="Syme A R."/>
            <person name="Syme A R."/>
            <person name="Moolhuijzen P."/>
        </authorList>
    </citation>
    <scope>NUCLEOTIDE SEQUENCE</scope>
    <source>
        <strain evidence="2">W1-1</strain>
    </source>
</reference>
<evidence type="ECO:0000313" key="3">
    <source>
        <dbReference type="Proteomes" id="UP000472372"/>
    </source>
</evidence>
<dbReference type="EMBL" id="HG992978">
    <property type="protein sequence ID" value="CAE7010238.1"/>
    <property type="molecule type" value="Genomic_DNA"/>
</dbReference>
<evidence type="ECO:0000313" key="2">
    <source>
        <dbReference type="EMBL" id="CAE7010238.1"/>
    </source>
</evidence>
<organism evidence="2 3">
    <name type="scientific">Pyrenophora teres f. teres</name>
    <dbReference type="NCBI Taxonomy" id="97479"/>
    <lineage>
        <taxon>Eukaryota</taxon>
        <taxon>Fungi</taxon>
        <taxon>Dikarya</taxon>
        <taxon>Ascomycota</taxon>
        <taxon>Pezizomycotina</taxon>
        <taxon>Dothideomycetes</taxon>
        <taxon>Pleosporomycetidae</taxon>
        <taxon>Pleosporales</taxon>
        <taxon>Pleosporineae</taxon>
        <taxon>Pleosporaceae</taxon>
        <taxon>Pyrenophora</taxon>
    </lineage>
</organism>
<feature type="compositionally biased region" description="Polar residues" evidence="1">
    <location>
        <begin position="1"/>
        <end position="18"/>
    </location>
</feature>
<accession>A0A6S6VS47</accession>
<dbReference type="AlphaFoldDB" id="A0A6S6VS47"/>
<evidence type="ECO:0000256" key="1">
    <source>
        <dbReference type="SAM" id="MobiDB-lite"/>
    </source>
</evidence>
<feature type="region of interest" description="Disordered" evidence="1">
    <location>
        <begin position="1"/>
        <end position="50"/>
    </location>
</feature>
<name>A0A6S6VS47_9PLEO</name>